<dbReference type="OrthoDB" id="9805504at2"/>
<dbReference type="Gene3D" id="2.40.50.90">
    <property type="match status" value="1"/>
</dbReference>
<dbReference type="InterPro" id="IPR035437">
    <property type="entry name" value="SNase_OB-fold_sf"/>
</dbReference>
<dbReference type="PANTHER" id="PTHR12302">
    <property type="entry name" value="EBNA2 BINDING PROTEIN P100"/>
    <property type="match status" value="1"/>
</dbReference>
<comment type="caution">
    <text evidence="3">The sequence shown here is derived from an EMBL/GenBank/DDBJ whole genome shotgun (WGS) entry which is preliminary data.</text>
</comment>
<organism evidence="3 4">
    <name type="scientific">Methylobacterium soli</name>
    <dbReference type="NCBI Taxonomy" id="553447"/>
    <lineage>
        <taxon>Bacteria</taxon>
        <taxon>Pseudomonadati</taxon>
        <taxon>Pseudomonadota</taxon>
        <taxon>Alphaproteobacteria</taxon>
        <taxon>Hyphomicrobiales</taxon>
        <taxon>Methylobacteriaceae</taxon>
        <taxon>Methylobacterium</taxon>
    </lineage>
</organism>
<name>A0A6L3SVM1_9HYPH</name>
<evidence type="ECO:0000256" key="1">
    <source>
        <dbReference type="SAM" id="SignalP"/>
    </source>
</evidence>
<keyword evidence="4" id="KW-1185">Reference proteome</keyword>
<dbReference type="PROSITE" id="PS50830">
    <property type="entry name" value="TNASE_3"/>
    <property type="match status" value="1"/>
</dbReference>
<dbReference type="EMBL" id="VZZK01000067">
    <property type="protein sequence ID" value="KAB1070182.1"/>
    <property type="molecule type" value="Genomic_DNA"/>
</dbReference>
<feature type="chain" id="PRO_5026914224" evidence="1">
    <location>
        <begin position="19"/>
        <end position="235"/>
    </location>
</feature>
<evidence type="ECO:0000313" key="4">
    <source>
        <dbReference type="Proteomes" id="UP000474159"/>
    </source>
</evidence>
<dbReference type="SMART" id="SM00318">
    <property type="entry name" value="SNc"/>
    <property type="match status" value="1"/>
</dbReference>
<dbReference type="Pfam" id="PF00565">
    <property type="entry name" value="SNase"/>
    <property type="match status" value="1"/>
</dbReference>
<protein>
    <submittedName>
        <fullName evidence="3">Thermonuclease family protein</fullName>
    </submittedName>
</protein>
<accession>A0A6L3SVM1</accession>
<dbReference type="InterPro" id="IPR016071">
    <property type="entry name" value="Staphylococal_nuclease_OB-fold"/>
</dbReference>
<reference evidence="3 4" key="1">
    <citation type="submission" date="2019-09" db="EMBL/GenBank/DDBJ databases">
        <title>YIM 48816 draft genome.</title>
        <authorList>
            <person name="Jiang L."/>
        </authorList>
    </citation>
    <scope>NUCLEOTIDE SEQUENCE [LARGE SCALE GENOMIC DNA]</scope>
    <source>
        <strain evidence="3 4">YIM 48816</strain>
    </source>
</reference>
<dbReference type="SUPFAM" id="SSF50199">
    <property type="entry name" value="Staphylococcal nuclease"/>
    <property type="match status" value="1"/>
</dbReference>
<dbReference type="Proteomes" id="UP000474159">
    <property type="component" value="Unassembled WGS sequence"/>
</dbReference>
<sequence>MIRSFSFAFLLFSVPVLAAEPITGRASVSDGDTLIIRDTKIRLHGVDTPESAQLCQDAAGKDYRCGQKAALALADRIGDATLSCEPRDTDRYGRTVAVCWKGSEDLNGWMVAQGYAIAYQRYSTEYLRQELTARALKRGIWAGTFDPPSDWRRAKRANGVETRPEAARPPVATLKSSAAAGACQIKGNISAAGAKIYHLPGTRDYERTRLNEASGERMFCSEVEARAAGWRAPRG</sequence>
<feature type="signal peptide" evidence="1">
    <location>
        <begin position="1"/>
        <end position="18"/>
    </location>
</feature>
<feature type="domain" description="TNase-like" evidence="2">
    <location>
        <begin position="28"/>
        <end position="143"/>
    </location>
</feature>
<evidence type="ECO:0000313" key="3">
    <source>
        <dbReference type="EMBL" id="KAB1070182.1"/>
    </source>
</evidence>
<dbReference type="PANTHER" id="PTHR12302:SF26">
    <property type="entry name" value="BLR1266 PROTEIN"/>
    <property type="match status" value="1"/>
</dbReference>
<gene>
    <name evidence="3" type="ORF">F6X53_30410</name>
</gene>
<evidence type="ECO:0000259" key="2">
    <source>
        <dbReference type="PROSITE" id="PS50830"/>
    </source>
</evidence>
<keyword evidence="1" id="KW-0732">Signal</keyword>
<proteinExistence type="predicted"/>
<dbReference type="AlphaFoldDB" id="A0A6L3SVM1"/>